<feature type="domain" description="VPS9" evidence="7">
    <location>
        <begin position="1516"/>
        <end position="1664"/>
    </location>
</feature>
<feature type="compositionally biased region" description="Low complexity" evidence="4">
    <location>
        <begin position="889"/>
        <end position="907"/>
    </location>
</feature>
<feature type="compositionally biased region" description="Low complexity" evidence="4">
    <location>
        <begin position="261"/>
        <end position="274"/>
    </location>
</feature>
<feature type="compositionally biased region" description="Basic and acidic residues" evidence="4">
    <location>
        <begin position="757"/>
        <end position="772"/>
    </location>
</feature>
<dbReference type="OrthoDB" id="21085at2759"/>
<feature type="domain" description="SH2" evidence="5">
    <location>
        <begin position="6"/>
        <end position="99"/>
    </location>
</feature>
<dbReference type="GO" id="GO:0030139">
    <property type="term" value="C:endocytic vesicle"/>
    <property type="evidence" value="ECO:0007669"/>
    <property type="project" value="TreeGrafter"/>
</dbReference>
<feature type="compositionally biased region" description="Polar residues" evidence="4">
    <location>
        <begin position="1212"/>
        <end position="1221"/>
    </location>
</feature>
<dbReference type="GO" id="GO:0005829">
    <property type="term" value="C:cytosol"/>
    <property type="evidence" value="ECO:0007669"/>
    <property type="project" value="TreeGrafter"/>
</dbReference>
<dbReference type="InterPro" id="IPR037191">
    <property type="entry name" value="VPS9_dom_sf"/>
</dbReference>
<dbReference type="EMBL" id="RQTK01000476">
    <property type="protein sequence ID" value="RUS79026.1"/>
    <property type="molecule type" value="Genomic_DNA"/>
</dbReference>
<dbReference type="Pfam" id="PF00017">
    <property type="entry name" value="SH2"/>
    <property type="match status" value="1"/>
</dbReference>
<dbReference type="GO" id="GO:0031267">
    <property type="term" value="F:small GTPase binding"/>
    <property type="evidence" value="ECO:0007669"/>
    <property type="project" value="TreeGrafter"/>
</dbReference>
<dbReference type="GO" id="GO:0016192">
    <property type="term" value="P:vesicle-mediated transport"/>
    <property type="evidence" value="ECO:0007669"/>
    <property type="project" value="InterPro"/>
</dbReference>
<dbReference type="PROSITE" id="PS50001">
    <property type="entry name" value="SH2"/>
    <property type="match status" value="1"/>
</dbReference>
<dbReference type="STRING" id="188477.A0A3S1BEM1"/>
<feature type="compositionally biased region" description="Low complexity" evidence="4">
    <location>
        <begin position="1297"/>
        <end position="1308"/>
    </location>
</feature>
<evidence type="ECO:0000256" key="2">
    <source>
        <dbReference type="ARBA" id="ARBA00022468"/>
    </source>
</evidence>
<comment type="caution">
    <text evidence="8">The sequence shown here is derived from an EMBL/GenBank/DDBJ whole genome shotgun (WGS) entry which is preliminary data.</text>
</comment>
<dbReference type="Pfam" id="PF00788">
    <property type="entry name" value="RA"/>
    <property type="match status" value="1"/>
</dbReference>
<dbReference type="SUPFAM" id="SSF109993">
    <property type="entry name" value="VPS9 domain"/>
    <property type="match status" value="1"/>
</dbReference>
<evidence type="ECO:0000313" key="8">
    <source>
        <dbReference type="EMBL" id="RUS79026.1"/>
    </source>
</evidence>
<dbReference type="PROSITE" id="PS50200">
    <property type="entry name" value="RA"/>
    <property type="match status" value="1"/>
</dbReference>
<dbReference type="GO" id="GO:0007165">
    <property type="term" value="P:signal transduction"/>
    <property type="evidence" value="ECO:0007669"/>
    <property type="project" value="InterPro"/>
</dbReference>
<keyword evidence="9" id="KW-1185">Reference proteome</keyword>
<feature type="compositionally biased region" description="Polar residues" evidence="4">
    <location>
        <begin position="619"/>
        <end position="641"/>
    </location>
</feature>
<protein>
    <recommendedName>
        <fullName evidence="10">VPS9 domain-containing protein</fullName>
    </recommendedName>
</protein>
<feature type="compositionally biased region" description="Low complexity" evidence="4">
    <location>
        <begin position="1123"/>
        <end position="1133"/>
    </location>
</feature>
<dbReference type="PANTHER" id="PTHR23101:SF104">
    <property type="entry name" value="PROTEIN SPRINT"/>
    <property type="match status" value="1"/>
</dbReference>
<feature type="compositionally biased region" description="Polar residues" evidence="4">
    <location>
        <begin position="282"/>
        <end position="292"/>
    </location>
</feature>
<evidence type="ECO:0000256" key="4">
    <source>
        <dbReference type="SAM" id="MobiDB-lite"/>
    </source>
</evidence>
<organism evidence="8 9">
    <name type="scientific">Elysia chlorotica</name>
    <name type="common">Eastern emerald elysia</name>
    <name type="synonym">Sea slug</name>
    <dbReference type="NCBI Taxonomy" id="188477"/>
    <lineage>
        <taxon>Eukaryota</taxon>
        <taxon>Metazoa</taxon>
        <taxon>Spiralia</taxon>
        <taxon>Lophotrochozoa</taxon>
        <taxon>Mollusca</taxon>
        <taxon>Gastropoda</taxon>
        <taxon>Heterobranchia</taxon>
        <taxon>Euthyneura</taxon>
        <taxon>Panpulmonata</taxon>
        <taxon>Sacoglossa</taxon>
        <taxon>Placobranchoidea</taxon>
        <taxon>Plakobranchidae</taxon>
        <taxon>Elysia</taxon>
    </lineage>
</organism>
<dbReference type="Gene3D" id="1.20.1050.80">
    <property type="entry name" value="VPS9 domain"/>
    <property type="match status" value="1"/>
</dbReference>
<dbReference type="PANTHER" id="PTHR23101">
    <property type="entry name" value="RAB GDP/GTP EXCHANGE FACTOR"/>
    <property type="match status" value="1"/>
</dbReference>
<feature type="region of interest" description="Disordered" evidence="4">
    <location>
        <begin position="739"/>
        <end position="782"/>
    </location>
</feature>
<proteinExistence type="inferred from homology"/>
<name>A0A3S1BEM1_ELYCH</name>
<dbReference type="SUPFAM" id="SSF55550">
    <property type="entry name" value="SH2 domain"/>
    <property type="match status" value="1"/>
</dbReference>
<feature type="region of interest" description="Disordered" evidence="4">
    <location>
        <begin position="607"/>
        <end position="641"/>
    </location>
</feature>
<feature type="region of interest" description="Disordered" evidence="4">
    <location>
        <begin position="489"/>
        <end position="547"/>
    </location>
</feature>
<feature type="compositionally biased region" description="Basic and acidic residues" evidence="4">
    <location>
        <begin position="533"/>
        <end position="547"/>
    </location>
</feature>
<dbReference type="InterPro" id="IPR036860">
    <property type="entry name" value="SH2_dom_sf"/>
</dbReference>
<feature type="compositionally biased region" description="Polar residues" evidence="4">
    <location>
        <begin position="844"/>
        <end position="856"/>
    </location>
</feature>
<sequence>KTNSIWLLASLSRAGAVHILKDRDTGNFIVRKSSQPHSLALSVQSRLCGHPAVDHYLILGTTEGFRLEGSAHFFHSIPALISYYIENIDEIPYHLRLPVAILQARSTRELASLDMLGQDFWSSTLSRKGSTVNNSFHDGQLHKSHSEPINIQQKQSSSSHALSQQIINNTVPSRSAEGFAHFMQTQADMEKYFAQRMQKSSFDGDHTREHHDNFVGSADSLSAPLLQVTTALVVSLPNSNSMNSLTKTTLSRALPSPPHEFSPQSQLSPSPHSLFQHEKEISSQLNNSSTSPEPIYSVSKKQIKKTSQSVAVMTDCDSWETKSNSNAFAATSAAGPCLSVSPSQSAPVIHSGQACLPQLHLIGEDEDPYRRNTSNKVADVVITTNASWEPGISGLKTTEGDNDNGELSKVRVDTFAPRPKANLYFTTNLNLLEIPENTYFTSNLSDRLSDYEDIWRTSSCAESDQDPYCRHNLKSGTSRMIADPRSMMDARLSQHQQLQQQQQQQSSVTSPREKLKNCSASVKEGKRKVLRKTSRDSPISRRVPAERDAVTGGTTGLTALEQARKIAGSTSDEDGVVSPTLYSHHHHPPPVAHVKGISRLASVYDYEDEEDNHEELSEPQNADKSTQSTAMVPSSLTTTTNRNIAVSKTAVVTNTNSIHILPSRPNQIRFVTSHSLDFGHGAQSFLTAPSKNTTKQGLSSMVLTPTPTSSKSLPANIAARDATNTCVFTTTMDVHVSDVKDQPAASQSVTTSTTVTRPDKSPRSENNSKEKPSFISPLSRLSRLKSSSESSLATVSSPLYAEPADAVKLRDKHGKAINIQIRRQSAPSGPQQLLAAARKKERQQNQTSSKVSQNPKLDTILSPGAMCDEQVVKVGTPNKFTFDNVQAGSNNVEVGSSSSPSLARSQSLRTPFEQGQLQRKHSWKERLNRLKLGTRVLTRNLTPPSAPSARKHQYQTQVSAEALDSFKGSNDRVPVHPTAQVLPSPTSPGKFPVLGNQFFDPRTSMFSESSTVQDLISCAHPELSVKPIFNGTANQTKTMNGELSGTGLTREVPAAPSEYDNLGIYRASTHSSVGTVYQQPWEISAASRLMRESPKPFVSPQQPLPTDKHRHHQSPPPLPSQPPLQDLSSPSLSHAAHKLPPAMDFQERIARWQECNTTYLSQREMKVSASASTHTESTLHGQASKPKNQTKSQQERFLQQQQQLLHHQRQLKNNIESSTGNKESRRGQDQEAWKYQSNEGSSCPPQQKHVQKPKRSQEYHDNRIACQPISPLSPVSSASSNLANSVPLPTAINMSTSAPITSSSTPLSNITPTSPHRLSSHCPDVVHCHSTPVPPTPSSSIPLNTTLHGRDVSGADVTAAQMIGEDDVLFGGSLFMASHELQRQISPILSPEFISNQDNKAPGTRIREYIFKLSSDHQTIFGSTIENFIQCTLESQETNPEHVMRNVRQFMTGIKNYLVKHGEGMLEDLIERERNKLGANDILNIDAIIEQALHVCVLKPLKYHIYHLFVEKYNANGALEQLSRNIKYARTKSAEDLGVKPGLKVPGQIDMEVIKYYLDLMQRSYSPLQKLQNLLKATSTIYHCVQGEHHQFPSRGPSSLGADDFLPMLIYVLVHCGLVAAEIEADFMWGLLQQSLLTGEGGYYLTTLSSAVLVLKNFQETHDLAPAQHEGHLPTLSDMQGFLKIAIPDELHDSITWKTLPVRPNMNTKDVCALVAHKFKVTNPQDYGLFLLCDGHESQMADGDCPQVIKGDYRVLKKTCFFAFKRLDANIAWPKQIQESTMFVTDTM</sequence>
<accession>A0A3S1BEM1</accession>
<keyword evidence="2" id="KW-0343">GTPase activation</keyword>
<reference evidence="8 9" key="1">
    <citation type="submission" date="2019-01" db="EMBL/GenBank/DDBJ databases">
        <title>A draft genome assembly of the solar-powered sea slug Elysia chlorotica.</title>
        <authorList>
            <person name="Cai H."/>
            <person name="Li Q."/>
            <person name="Fang X."/>
            <person name="Li J."/>
            <person name="Curtis N.E."/>
            <person name="Altenburger A."/>
            <person name="Shibata T."/>
            <person name="Feng M."/>
            <person name="Maeda T."/>
            <person name="Schwartz J.A."/>
            <person name="Shigenobu S."/>
            <person name="Lundholm N."/>
            <person name="Nishiyama T."/>
            <person name="Yang H."/>
            <person name="Hasebe M."/>
            <person name="Li S."/>
            <person name="Pierce S.K."/>
            <person name="Wang J."/>
        </authorList>
    </citation>
    <scope>NUCLEOTIDE SEQUENCE [LARGE SCALE GENOMIC DNA]</scope>
    <source>
        <strain evidence="8">EC2010</strain>
        <tissue evidence="8">Whole organism of an adult</tissue>
    </source>
</reference>
<feature type="compositionally biased region" description="Polar residues" evidence="4">
    <location>
        <begin position="1169"/>
        <end position="1192"/>
    </location>
</feature>
<dbReference type="CDD" id="cd01776">
    <property type="entry name" value="RA_Rin"/>
    <property type="match status" value="1"/>
</dbReference>
<feature type="region of interest" description="Disordered" evidence="4">
    <location>
        <begin position="889"/>
        <end position="921"/>
    </location>
</feature>
<feature type="region of interest" description="Disordered" evidence="4">
    <location>
        <begin position="1297"/>
        <end position="1343"/>
    </location>
</feature>
<feature type="compositionally biased region" description="Basic and acidic residues" evidence="4">
    <location>
        <begin position="1222"/>
        <end position="1232"/>
    </location>
</feature>
<feature type="domain" description="Ras-associating" evidence="6">
    <location>
        <begin position="1680"/>
        <end position="1769"/>
    </location>
</feature>
<dbReference type="Pfam" id="PF23268">
    <property type="entry name" value="RIN1"/>
    <property type="match status" value="1"/>
</dbReference>
<dbReference type="SMART" id="SM00252">
    <property type="entry name" value="SH2"/>
    <property type="match status" value="1"/>
</dbReference>
<dbReference type="InterPro" id="IPR003123">
    <property type="entry name" value="VPS9"/>
</dbReference>
<gene>
    <name evidence="8" type="ORF">EGW08_013209</name>
</gene>
<dbReference type="Gene3D" id="3.30.505.10">
    <property type="entry name" value="SH2 domain"/>
    <property type="match status" value="1"/>
</dbReference>
<feature type="non-terminal residue" evidence="8">
    <location>
        <position position="1"/>
    </location>
</feature>
<comment type="similarity">
    <text evidence="1">Belongs to the RIN (Ras interaction/interference) family.</text>
</comment>
<evidence type="ECO:0000259" key="7">
    <source>
        <dbReference type="PROSITE" id="PS51205"/>
    </source>
</evidence>
<dbReference type="GO" id="GO:0005085">
    <property type="term" value="F:guanyl-nucleotide exchange factor activity"/>
    <property type="evidence" value="ECO:0007669"/>
    <property type="project" value="InterPro"/>
</dbReference>
<dbReference type="InterPro" id="IPR000980">
    <property type="entry name" value="SH2"/>
</dbReference>
<dbReference type="InterPro" id="IPR000159">
    <property type="entry name" value="RA_dom"/>
</dbReference>
<feature type="compositionally biased region" description="Polar residues" evidence="4">
    <location>
        <begin position="1235"/>
        <end position="1245"/>
    </location>
</feature>
<evidence type="ECO:0000259" key="5">
    <source>
        <dbReference type="PROSITE" id="PS50001"/>
    </source>
</evidence>
<feature type="region of interest" description="Disordered" evidence="4">
    <location>
        <begin position="1166"/>
        <end position="1258"/>
    </location>
</feature>
<evidence type="ECO:0008006" key="10">
    <source>
        <dbReference type="Google" id="ProtNLM"/>
    </source>
</evidence>
<dbReference type="SMART" id="SM00167">
    <property type="entry name" value="VPS9"/>
    <property type="match status" value="1"/>
</dbReference>
<evidence type="ECO:0000256" key="3">
    <source>
        <dbReference type="PROSITE-ProRule" id="PRU00191"/>
    </source>
</evidence>
<evidence type="ECO:0000313" key="9">
    <source>
        <dbReference type="Proteomes" id="UP000271974"/>
    </source>
</evidence>
<feature type="compositionally biased region" description="Low complexity" evidence="4">
    <location>
        <begin position="1195"/>
        <end position="1205"/>
    </location>
</feature>
<evidence type="ECO:0000256" key="1">
    <source>
        <dbReference type="ARBA" id="ARBA00006919"/>
    </source>
</evidence>
<dbReference type="PROSITE" id="PS51205">
    <property type="entry name" value="VPS9"/>
    <property type="match status" value="1"/>
</dbReference>
<keyword evidence="3" id="KW-0727">SH2 domain</keyword>
<feature type="region of interest" description="Disordered" evidence="4">
    <location>
        <begin position="840"/>
        <end position="859"/>
    </location>
</feature>
<dbReference type="Proteomes" id="UP000271974">
    <property type="component" value="Unassembled WGS sequence"/>
</dbReference>
<dbReference type="GO" id="GO:0005096">
    <property type="term" value="F:GTPase activator activity"/>
    <property type="evidence" value="ECO:0007669"/>
    <property type="project" value="UniProtKB-KW"/>
</dbReference>
<feature type="region of interest" description="Disordered" evidence="4">
    <location>
        <begin position="1093"/>
        <end position="1136"/>
    </location>
</feature>
<dbReference type="Pfam" id="PF02204">
    <property type="entry name" value="VPS9"/>
    <property type="match status" value="1"/>
</dbReference>
<dbReference type="CDD" id="cd00173">
    <property type="entry name" value="SH2"/>
    <property type="match status" value="1"/>
</dbReference>
<feature type="region of interest" description="Disordered" evidence="4">
    <location>
        <begin position="249"/>
        <end position="294"/>
    </location>
</feature>
<dbReference type="InterPro" id="IPR045046">
    <property type="entry name" value="Vps9-like"/>
</dbReference>
<feature type="compositionally biased region" description="Low complexity" evidence="4">
    <location>
        <begin position="493"/>
        <end position="507"/>
    </location>
</feature>
<evidence type="ECO:0000259" key="6">
    <source>
        <dbReference type="PROSITE" id="PS50200"/>
    </source>
</evidence>